<reference evidence="1 2" key="1">
    <citation type="submission" date="2019-04" db="EMBL/GenBank/DDBJ databases">
        <title>Friends and foes A comparative genomics study of 23 Aspergillus species from section Flavi.</title>
        <authorList>
            <consortium name="DOE Joint Genome Institute"/>
            <person name="Kjaerbolling I."/>
            <person name="Vesth T."/>
            <person name="Frisvad J.C."/>
            <person name="Nybo J.L."/>
            <person name="Theobald S."/>
            <person name="Kildgaard S."/>
            <person name="Isbrandt T."/>
            <person name="Kuo A."/>
            <person name="Sato A."/>
            <person name="Lyhne E.K."/>
            <person name="Kogle M.E."/>
            <person name="Wiebenga A."/>
            <person name="Kun R.S."/>
            <person name="Lubbers R.J."/>
            <person name="Makela M.R."/>
            <person name="Barry K."/>
            <person name="Chovatia M."/>
            <person name="Clum A."/>
            <person name="Daum C."/>
            <person name="Haridas S."/>
            <person name="He G."/>
            <person name="LaButti K."/>
            <person name="Lipzen A."/>
            <person name="Mondo S."/>
            <person name="Riley R."/>
            <person name="Salamov A."/>
            <person name="Simmons B.A."/>
            <person name="Magnuson J.K."/>
            <person name="Henrissat B."/>
            <person name="Mortensen U.H."/>
            <person name="Larsen T.O."/>
            <person name="Devries R.P."/>
            <person name="Grigoriev I.V."/>
            <person name="Machida M."/>
            <person name="Baker S.E."/>
            <person name="Andersen M.R."/>
        </authorList>
    </citation>
    <scope>NUCLEOTIDE SEQUENCE [LARGE SCALE GENOMIC DNA]</scope>
    <source>
        <strain evidence="1 2">CBS 117625</strain>
    </source>
</reference>
<dbReference type="GeneID" id="43643176"/>
<protein>
    <submittedName>
        <fullName evidence="1">P-loop containing nucleoside triphosphate hydrolase protein</fullName>
    </submittedName>
</protein>
<keyword evidence="1" id="KW-0378">Hydrolase</keyword>
<dbReference type="Proteomes" id="UP000325672">
    <property type="component" value="Unassembled WGS sequence"/>
</dbReference>
<dbReference type="PANTHER" id="PTHR36978">
    <property type="entry name" value="P-LOOP CONTAINING NUCLEOTIDE TRIPHOSPHATE HYDROLASE"/>
    <property type="match status" value="1"/>
</dbReference>
<dbReference type="InterPro" id="IPR027417">
    <property type="entry name" value="P-loop_NTPase"/>
</dbReference>
<accession>A0A5N6T4X6</accession>
<dbReference type="RefSeq" id="XP_031917403.1">
    <property type="nucleotide sequence ID" value="XM_032058966.1"/>
</dbReference>
<dbReference type="PANTHER" id="PTHR36978:SF4">
    <property type="entry name" value="P-LOOP CONTAINING NUCLEOSIDE TRIPHOSPHATE HYDROLASE PROTEIN"/>
    <property type="match status" value="1"/>
</dbReference>
<evidence type="ECO:0000313" key="2">
    <source>
        <dbReference type="Proteomes" id="UP000325672"/>
    </source>
</evidence>
<sequence length="247" mass="28311">MAPLKIIGAGYGRTGTLSLCRALDILGYSCHHMEKMLLDETQDPVLFTEAYKSSSGADWDHIFRGYDAAVDWPAAAFWETLLKKYPDAKVILTVRDPESWYNSVGKTIHDWPMNDGSAWPEKMLASRKMARTVVKEGELKLYSDKTAMLEHYKEHITNVRRVVPKDQLLVFESHQGWEPLCKFLGIDPPSNIPYPHLNRGSLFRERLLRVKEKIEESMPRKSSYHDHPFPHAAVSEIAAWEEACQLL</sequence>
<dbReference type="InterPro" id="IPR040632">
    <property type="entry name" value="Sulfotransfer_4"/>
</dbReference>
<dbReference type="OrthoDB" id="408152at2759"/>
<dbReference type="Pfam" id="PF17784">
    <property type="entry name" value="Sulfotransfer_4"/>
    <property type="match status" value="1"/>
</dbReference>
<dbReference type="Gene3D" id="3.40.50.300">
    <property type="entry name" value="P-loop containing nucleotide triphosphate hydrolases"/>
    <property type="match status" value="1"/>
</dbReference>
<dbReference type="AlphaFoldDB" id="A0A5N6T4X6"/>
<dbReference type="EMBL" id="ML743558">
    <property type="protein sequence ID" value="KAE8141340.1"/>
    <property type="molecule type" value="Genomic_DNA"/>
</dbReference>
<name>A0A5N6T4X6_ASPPS</name>
<dbReference type="SUPFAM" id="SSF52540">
    <property type="entry name" value="P-loop containing nucleoside triphosphate hydrolases"/>
    <property type="match status" value="1"/>
</dbReference>
<evidence type="ECO:0000313" key="1">
    <source>
        <dbReference type="EMBL" id="KAE8141340.1"/>
    </source>
</evidence>
<proteinExistence type="predicted"/>
<keyword evidence="2" id="KW-1185">Reference proteome</keyword>
<organism evidence="1 2">
    <name type="scientific">Aspergillus pseudotamarii</name>
    <dbReference type="NCBI Taxonomy" id="132259"/>
    <lineage>
        <taxon>Eukaryota</taxon>
        <taxon>Fungi</taxon>
        <taxon>Dikarya</taxon>
        <taxon>Ascomycota</taxon>
        <taxon>Pezizomycotina</taxon>
        <taxon>Eurotiomycetes</taxon>
        <taxon>Eurotiomycetidae</taxon>
        <taxon>Eurotiales</taxon>
        <taxon>Aspergillaceae</taxon>
        <taxon>Aspergillus</taxon>
        <taxon>Aspergillus subgen. Circumdati</taxon>
    </lineage>
</organism>
<gene>
    <name evidence="1" type="ORF">BDV38DRAFT_279242</name>
</gene>
<dbReference type="GO" id="GO:0016787">
    <property type="term" value="F:hydrolase activity"/>
    <property type="evidence" value="ECO:0007669"/>
    <property type="project" value="UniProtKB-KW"/>
</dbReference>